<evidence type="ECO:0000313" key="1">
    <source>
        <dbReference type="EMBL" id="SBR85518.1"/>
    </source>
</evidence>
<organism evidence="1">
    <name type="scientific">Nothobranchius rachovii</name>
    <name type="common">bluefin notho</name>
    <dbReference type="NCBI Taxonomy" id="451742"/>
    <lineage>
        <taxon>Eukaryota</taxon>
        <taxon>Metazoa</taxon>
        <taxon>Chordata</taxon>
        <taxon>Craniata</taxon>
        <taxon>Vertebrata</taxon>
        <taxon>Euteleostomi</taxon>
        <taxon>Actinopterygii</taxon>
        <taxon>Neopterygii</taxon>
        <taxon>Teleostei</taxon>
        <taxon>Neoteleostei</taxon>
        <taxon>Acanthomorphata</taxon>
        <taxon>Ovalentaria</taxon>
        <taxon>Atherinomorphae</taxon>
        <taxon>Cyprinodontiformes</taxon>
        <taxon>Nothobranchiidae</taxon>
        <taxon>Nothobranchius</taxon>
    </lineage>
</organism>
<dbReference type="AlphaFoldDB" id="A0A1A8PWB6"/>
<accession>A0A1A8PWB6</accession>
<protein>
    <submittedName>
        <fullName evidence="1">Uncharacterized protein</fullName>
    </submittedName>
</protein>
<name>A0A1A8PWB6_9TELE</name>
<gene>
    <name evidence="1" type="primary">CR352290.2</name>
</gene>
<sequence length="103" mass="11394">KPSLYLKYVVVRQRSNSVQICSGVKLVLPSKVLSSYSRFLTVSTASIVGMQVKTETTSKDTMVSTGSRVSFWTSSVKSVEFLMWCGVFPTRGARIVARCFAML</sequence>
<feature type="non-terminal residue" evidence="1">
    <location>
        <position position="1"/>
    </location>
</feature>
<dbReference type="EMBL" id="HAEI01013420">
    <property type="protein sequence ID" value="SBS15889.1"/>
    <property type="molecule type" value="Transcribed_RNA"/>
</dbReference>
<proteinExistence type="predicted"/>
<feature type="non-terminal residue" evidence="1">
    <location>
        <position position="103"/>
    </location>
</feature>
<reference evidence="1" key="1">
    <citation type="submission" date="2016-05" db="EMBL/GenBank/DDBJ databases">
        <authorList>
            <person name="Lavstsen T."/>
            <person name="Jespersen J.S."/>
        </authorList>
    </citation>
    <scope>NUCLEOTIDE SEQUENCE</scope>
    <source>
        <tissue evidence="1">Brain</tissue>
    </source>
</reference>
<dbReference type="EMBL" id="HAEH01008813">
    <property type="protein sequence ID" value="SBR85518.1"/>
    <property type="molecule type" value="Transcribed_RNA"/>
</dbReference>
<reference evidence="1" key="2">
    <citation type="submission" date="2016-06" db="EMBL/GenBank/DDBJ databases">
        <title>The genome of a short-lived fish provides insights into sex chromosome evolution and the genetic control of aging.</title>
        <authorList>
            <person name="Reichwald K."/>
            <person name="Felder M."/>
            <person name="Petzold A."/>
            <person name="Koch P."/>
            <person name="Groth M."/>
            <person name="Platzer M."/>
        </authorList>
    </citation>
    <scope>NUCLEOTIDE SEQUENCE</scope>
    <source>
        <tissue evidence="1">Brain</tissue>
    </source>
</reference>